<gene>
    <name evidence="2" type="ORF">I79_012237</name>
</gene>
<evidence type="ECO:0000313" key="2">
    <source>
        <dbReference type="EMBL" id="EGW10696.1"/>
    </source>
</evidence>
<dbReference type="Proteomes" id="UP000001075">
    <property type="component" value="Unassembled WGS sequence"/>
</dbReference>
<proteinExistence type="predicted"/>
<dbReference type="InParanoid" id="G3HNA0"/>
<dbReference type="AlphaFoldDB" id="G3HNA0"/>
<accession>G3HNA0</accession>
<evidence type="ECO:0000256" key="1">
    <source>
        <dbReference type="SAM" id="MobiDB-lite"/>
    </source>
</evidence>
<feature type="region of interest" description="Disordered" evidence="1">
    <location>
        <begin position="1"/>
        <end position="25"/>
    </location>
</feature>
<reference evidence="3" key="1">
    <citation type="journal article" date="2011" name="Nat. Biotechnol.">
        <title>The genomic sequence of the Chinese hamster ovary (CHO)-K1 cell line.</title>
        <authorList>
            <person name="Xu X."/>
            <person name="Nagarajan H."/>
            <person name="Lewis N.E."/>
            <person name="Pan S."/>
            <person name="Cai Z."/>
            <person name="Liu X."/>
            <person name="Chen W."/>
            <person name="Xie M."/>
            <person name="Wang W."/>
            <person name="Hammond S."/>
            <person name="Andersen M.R."/>
            <person name="Neff N."/>
            <person name="Passarelli B."/>
            <person name="Koh W."/>
            <person name="Fan H.C."/>
            <person name="Wang J."/>
            <person name="Gui Y."/>
            <person name="Lee K.H."/>
            <person name="Betenbaugh M.J."/>
            <person name="Quake S.R."/>
            <person name="Famili I."/>
            <person name="Palsson B.O."/>
            <person name="Wang J."/>
        </authorList>
    </citation>
    <scope>NUCLEOTIDE SEQUENCE [LARGE SCALE GENOMIC DNA]</scope>
    <source>
        <strain evidence="3">CHO K1 cell line</strain>
    </source>
</reference>
<dbReference type="EMBL" id="JH000540">
    <property type="protein sequence ID" value="EGW10696.1"/>
    <property type="molecule type" value="Genomic_DNA"/>
</dbReference>
<name>G3HNA0_CRIGR</name>
<protein>
    <submittedName>
        <fullName evidence="2">Uncharacterized protein</fullName>
    </submittedName>
</protein>
<evidence type="ECO:0000313" key="3">
    <source>
        <dbReference type="Proteomes" id="UP000001075"/>
    </source>
</evidence>
<sequence length="61" mass="6796">MWVQVSSEAKSDHRSPRESTLSATEPGLQPDFVVLSFAPSWFLQVYGYLNTLEFSNSSPSS</sequence>
<organism evidence="2 3">
    <name type="scientific">Cricetulus griseus</name>
    <name type="common">Chinese hamster</name>
    <name type="synonym">Cricetulus barabensis griseus</name>
    <dbReference type="NCBI Taxonomy" id="10029"/>
    <lineage>
        <taxon>Eukaryota</taxon>
        <taxon>Metazoa</taxon>
        <taxon>Chordata</taxon>
        <taxon>Craniata</taxon>
        <taxon>Vertebrata</taxon>
        <taxon>Euteleostomi</taxon>
        <taxon>Mammalia</taxon>
        <taxon>Eutheria</taxon>
        <taxon>Euarchontoglires</taxon>
        <taxon>Glires</taxon>
        <taxon>Rodentia</taxon>
        <taxon>Myomorpha</taxon>
        <taxon>Muroidea</taxon>
        <taxon>Cricetidae</taxon>
        <taxon>Cricetinae</taxon>
        <taxon>Cricetulus</taxon>
    </lineage>
</organism>